<comment type="subcellular location">
    <subcellularLocation>
        <location evidence="1">Cell membrane</location>
        <topology evidence="1">Multi-pass membrane protein</topology>
    </subcellularLocation>
</comment>
<feature type="transmembrane region" description="Helical" evidence="7">
    <location>
        <begin position="321"/>
        <end position="347"/>
    </location>
</feature>
<feature type="transmembrane region" description="Helical" evidence="7">
    <location>
        <begin position="407"/>
        <end position="429"/>
    </location>
</feature>
<evidence type="ECO:0000313" key="10">
    <source>
        <dbReference type="EMBL" id="MCC2119749.1"/>
    </source>
</evidence>
<feature type="domain" description="MacB-like periplasmic core" evidence="9">
    <location>
        <begin position="22"/>
        <end position="291"/>
    </location>
</feature>
<keyword evidence="5 7" id="KW-0472">Membrane</keyword>
<evidence type="ECO:0000313" key="11">
    <source>
        <dbReference type="Proteomes" id="UP001197795"/>
    </source>
</evidence>
<protein>
    <submittedName>
        <fullName evidence="10">ABC transporter permease</fullName>
    </submittedName>
</protein>
<keyword evidence="2" id="KW-1003">Cell membrane</keyword>
<evidence type="ECO:0000256" key="3">
    <source>
        <dbReference type="ARBA" id="ARBA00022692"/>
    </source>
</evidence>
<dbReference type="EMBL" id="JAJEPV010000019">
    <property type="protein sequence ID" value="MCC2119749.1"/>
    <property type="molecule type" value="Genomic_DNA"/>
</dbReference>
<dbReference type="GO" id="GO:0022857">
    <property type="term" value="F:transmembrane transporter activity"/>
    <property type="evidence" value="ECO:0007669"/>
    <property type="project" value="TreeGrafter"/>
</dbReference>
<sequence>MRLSEILRLVWLNLSQNKFKVILTSIGIVVGSATIMLVLAIGTGGKEEVAEQFKNLNAGAIDISCDSSDSGGFSFEMPGGGSVTVTNMGGGPGGGSGGGTSGGPGGGMDFGGFFGFGQEEESEAVTLTSEDCDDLATFVSGISATTVSYSTTASVEGGDMTSASYYTIAGVEDNYAAISNLEMAIGDFLTEGNNESKEKVCVLGATVAKEIFGSAYDAYDGIVYIDGRPYIVSGVLSEMGTVASGISPDTAIYIPYETGIKYITGTNISPTITVIAEDVNQVDTVMTDVESALKESYPNTTFTISDAGSKMEAASASNETLTLLLISMAVIVFIVGGIGIMNVLFVSIKERTNEIGILKALGCSRKDILLEFLLEASFTSLVGAVLGVLVALGITPFVQLFNVRVSLSVQGAVLSLLFGVLTGSIFGFYPAYKASRLIPVEALNQE</sequence>
<feature type="domain" description="ABC3 transporter permease C-terminal" evidence="8">
    <location>
        <begin position="327"/>
        <end position="437"/>
    </location>
</feature>
<dbReference type="AlphaFoldDB" id="A0AAE3A000"/>
<keyword evidence="11" id="KW-1185">Reference proteome</keyword>
<evidence type="ECO:0000259" key="9">
    <source>
        <dbReference type="Pfam" id="PF12704"/>
    </source>
</evidence>
<evidence type="ECO:0000256" key="7">
    <source>
        <dbReference type="SAM" id="Phobius"/>
    </source>
</evidence>
<evidence type="ECO:0000256" key="5">
    <source>
        <dbReference type="ARBA" id="ARBA00023136"/>
    </source>
</evidence>
<dbReference type="InterPro" id="IPR003838">
    <property type="entry name" value="ABC3_permease_C"/>
</dbReference>
<proteinExistence type="inferred from homology"/>
<organism evidence="10 11">
    <name type="scientific">Waltera acetigignens</name>
    <dbReference type="NCBI Taxonomy" id="2981769"/>
    <lineage>
        <taxon>Bacteria</taxon>
        <taxon>Bacillati</taxon>
        <taxon>Bacillota</taxon>
        <taxon>Clostridia</taxon>
        <taxon>Lachnospirales</taxon>
        <taxon>Lachnospiraceae</taxon>
        <taxon>Waltera</taxon>
    </lineage>
</organism>
<dbReference type="InterPro" id="IPR050250">
    <property type="entry name" value="Macrolide_Exporter_MacB"/>
</dbReference>
<dbReference type="Pfam" id="PF12704">
    <property type="entry name" value="MacB_PCD"/>
    <property type="match status" value="1"/>
</dbReference>
<evidence type="ECO:0000259" key="8">
    <source>
        <dbReference type="Pfam" id="PF02687"/>
    </source>
</evidence>
<dbReference type="InterPro" id="IPR025857">
    <property type="entry name" value="MacB_PCD"/>
</dbReference>
<dbReference type="RefSeq" id="WP_227733274.1">
    <property type="nucleotide sequence ID" value="NZ_JAJEPV010000019.1"/>
</dbReference>
<evidence type="ECO:0000256" key="2">
    <source>
        <dbReference type="ARBA" id="ARBA00022475"/>
    </source>
</evidence>
<gene>
    <name evidence="10" type="ORF">LKD75_09150</name>
</gene>
<dbReference type="PANTHER" id="PTHR30572:SF4">
    <property type="entry name" value="ABC TRANSPORTER PERMEASE YTRF"/>
    <property type="match status" value="1"/>
</dbReference>
<evidence type="ECO:0000256" key="4">
    <source>
        <dbReference type="ARBA" id="ARBA00022989"/>
    </source>
</evidence>
<feature type="transmembrane region" description="Helical" evidence="7">
    <location>
        <begin position="368"/>
        <end position="395"/>
    </location>
</feature>
<keyword evidence="3 7" id="KW-0812">Transmembrane</keyword>
<name>A0AAE3A000_9FIRM</name>
<dbReference type="Pfam" id="PF02687">
    <property type="entry name" value="FtsX"/>
    <property type="match status" value="1"/>
</dbReference>
<feature type="transmembrane region" description="Helical" evidence="7">
    <location>
        <begin position="21"/>
        <end position="42"/>
    </location>
</feature>
<reference evidence="10 11" key="1">
    <citation type="submission" date="2021-10" db="EMBL/GenBank/DDBJ databases">
        <title>Anaerobic single-cell dispensing facilitates the cultivation of human gut bacteria.</title>
        <authorList>
            <person name="Afrizal A."/>
        </authorList>
    </citation>
    <scope>NUCLEOTIDE SEQUENCE [LARGE SCALE GENOMIC DNA]</scope>
    <source>
        <strain evidence="10 11">CLA-AA-H273</strain>
    </source>
</reference>
<comment type="caution">
    <text evidence="10">The sequence shown here is derived from an EMBL/GenBank/DDBJ whole genome shotgun (WGS) entry which is preliminary data.</text>
</comment>
<dbReference type="GO" id="GO:0005886">
    <property type="term" value="C:plasma membrane"/>
    <property type="evidence" value="ECO:0007669"/>
    <property type="project" value="UniProtKB-SubCell"/>
</dbReference>
<dbReference type="Proteomes" id="UP001197795">
    <property type="component" value="Unassembled WGS sequence"/>
</dbReference>
<evidence type="ECO:0000256" key="6">
    <source>
        <dbReference type="ARBA" id="ARBA00038076"/>
    </source>
</evidence>
<dbReference type="PANTHER" id="PTHR30572">
    <property type="entry name" value="MEMBRANE COMPONENT OF TRANSPORTER-RELATED"/>
    <property type="match status" value="1"/>
</dbReference>
<comment type="similarity">
    <text evidence="6">Belongs to the ABC-4 integral membrane protein family.</text>
</comment>
<accession>A0AAE3A000</accession>
<keyword evidence="4 7" id="KW-1133">Transmembrane helix</keyword>
<evidence type="ECO:0000256" key="1">
    <source>
        <dbReference type="ARBA" id="ARBA00004651"/>
    </source>
</evidence>